<proteinExistence type="predicted"/>
<name>A0A2K1IYT6_PHYPA</name>
<gene>
    <name evidence="1" type="ORF">PHYPA_024259</name>
</gene>
<organism evidence="1">
    <name type="scientific">Physcomitrium patens</name>
    <name type="common">Spreading-leaved earth moss</name>
    <name type="synonym">Physcomitrella patens</name>
    <dbReference type="NCBI Taxonomy" id="3218"/>
    <lineage>
        <taxon>Eukaryota</taxon>
        <taxon>Viridiplantae</taxon>
        <taxon>Streptophyta</taxon>
        <taxon>Embryophyta</taxon>
        <taxon>Bryophyta</taxon>
        <taxon>Bryophytina</taxon>
        <taxon>Bryopsida</taxon>
        <taxon>Funariidae</taxon>
        <taxon>Funariales</taxon>
        <taxon>Funariaceae</taxon>
        <taxon>Physcomitrium</taxon>
    </lineage>
</organism>
<dbReference type="InParanoid" id="A0A2K1IYT6"/>
<protein>
    <submittedName>
        <fullName evidence="1 2">Uncharacterized protein</fullName>
    </submittedName>
</protein>
<evidence type="ECO:0000313" key="3">
    <source>
        <dbReference type="Proteomes" id="UP000006727"/>
    </source>
</evidence>
<sequence length="116" mass="12732">MAISNFTFDDAACTMYYNTTSYAIYSTGESALPTKFLKLVRKLLWIALECITLVMSTSRFCEAHAVHWSTPISYSESTSVTPIQFGRSSSACYGSLGAEHQLTATISSPICSNFQC</sequence>
<reference evidence="1 3" key="1">
    <citation type="journal article" date="2008" name="Science">
        <title>The Physcomitrella genome reveals evolutionary insights into the conquest of land by plants.</title>
        <authorList>
            <person name="Rensing S."/>
            <person name="Lang D."/>
            <person name="Zimmer A."/>
            <person name="Terry A."/>
            <person name="Salamov A."/>
            <person name="Shapiro H."/>
            <person name="Nishiyama T."/>
            <person name="Perroud P.-F."/>
            <person name="Lindquist E."/>
            <person name="Kamisugi Y."/>
            <person name="Tanahashi T."/>
            <person name="Sakakibara K."/>
            <person name="Fujita T."/>
            <person name="Oishi K."/>
            <person name="Shin-I T."/>
            <person name="Kuroki Y."/>
            <person name="Toyoda A."/>
            <person name="Suzuki Y."/>
            <person name="Hashimoto A."/>
            <person name="Yamaguchi K."/>
            <person name="Sugano A."/>
            <person name="Kohara Y."/>
            <person name="Fujiyama A."/>
            <person name="Anterola A."/>
            <person name="Aoki S."/>
            <person name="Ashton N."/>
            <person name="Barbazuk W.B."/>
            <person name="Barker E."/>
            <person name="Bennetzen J."/>
            <person name="Bezanilla M."/>
            <person name="Blankenship R."/>
            <person name="Cho S.H."/>
            <person name="Dutcher S."/>
            <person name="Estelle M."/>
            <person name="Fawcett J.A."/>
            <person name="Gundlach H."/>
            <person name="Hanada K."/>
            <person name="Heyl A."/>
            <person name="Hicks K.A."/>
            <person name="Hugh J."/>
            <person name="Lohr M."/>
            <person name="Mayer K."/>
            <person name="Melkozernov A."/>
            <person name="Murata T."/>
            <person name="Nelson D."/>
            <person name="Pils B."/>
            <person name="Prigge M."/>
            <person name="Reiss B."/>
            <person name="Renner T."/>
            <person name="Rombauts S."/>
            <person name="Rushton P."/>
            <person name="Sanderfoot A."/>
            <person name="Schween G."/>
            <person name="Shiu S.-H."/>
            <person name="Stueber K."/>
            <person name="Theodoulou F.L."/>
            <person name="Tu H."/>
            <person name="Van de Peer Y."/>
            <person name="Verrier P.J."/>
            <person name="Waters E."/>
            <person name="Wood A."/>
            <person name="Yang L."/>
            <person name="Cove D."/>
            <person name="Cuming A."/>
            <person name="Hasebe M."/>
            <person name="Lucas S."/>
            <person name="Mishler D.B."/>
            <person name="Reski R."/>
            <person name="Grigoriev I."/>
            <person name="Quatrano R.S."/>
            <person name="Boore J.L."/>
        </authorList>
    </citation>
    <scope>NUCLEOTIDE SEQUENCE [LARGE SCALE GENOMIC DNA]</scope>
    <source>
        <strain evidence="2 3">cv. Gransden 2004</strain>
    </source>
</reference>
<evidence type="ECO:0000313" key="1">
    <source>
        <dbReference type="EMBL" id="PNR34442.1"/>
    </source>
</evidence>
<accession>A0A2K1IYT6</accession>
<keyword evidence="3" id="KW-1185">Reference proteome</keyword>
<dbReference type="Gramene" id="Pp3c19_17508V3.1">
    <property type="protein sequence ID" value="PAC:32938368.CDS.1"/>
    <property type="gene ID" value="Pp3c19_17508"/>
</dbReference>
<dbReference type="EMBL" id="ABEU02000019">
    <property type="protein sequence ID" value="PNR34442.1"/>
    <property type="molecule type" value="Genomic_DNA"/>
</dbReference>
<reference evidence="1 3" key="2">
    <citation type="journal article" date="2018" name="Plant J.">
        <title>The Physcomitrella patens chromosome-scale assembly reveals moss genome structure and evolution.</title>
        <authorList>
            <person name="Lang D."/>
            <person name="Ullrich K.K."/>
            <person name="Murat F."/>
            <person name="Fuchs J."/>
            <person name="Jenkins J."/>
            <person name="Haas F.B."/>
            <person name="Piednoel M."/>
            <person name="Gundlach H."/>
            <person name="Van Bel M."/>
            <person name="Meyberg R."/>
            <person name="Vives C."/>
            <person name="Morata J."/>
            <person name="Symeonidi A."/>
            <person name="Hiss M."/>
            <person name="Muchero W."/>
            <person name="Kamisugi Y."/>
            <person name="Saleh O."/>
            <person name="Blanc G."/>
            <person name="Decker E.L."/>
            <person name="van Gessel N."/>
            <person name="Grimwood J."/>
            <person name="Hayes R.D."/>
            <person name="Graham S.W."/>
            <person name="Gunter L.E."/>
            <person name="McDaniel S.F."/>
            <person name="Hoernstein S.N.W."/>
            <person name="Larsson A."/>
            <person name="Li F.W."/>
            <person name="Perroud P.F."/>
            <person name="Phillips J."/>
            <person name="Ranjan P."/>
            <person name="Rokshar D.S."/>
            <person name="Rothfels C.J."/>
            <person name="Schneider L."/>
            <person name="Shu S."/>
            <person name="Stevenson D.W."/>
            <person name="Thummler F."/>
            <person name="Tillich M."/>
            <person name="Villarreal Aguilar J.C."/>
            <person name="Widiez T."/>
            <person name="Wong G.K."/>
            <person name="Wymore A."/>
            <person name="Zhang Y."/>
            <person name="Zimmer A.D."/>
            <person name="Quatrano R.S."/>
            <person name="Mayer K.F.X."/>
            <person name="Goodstein D."/>
            <person name="Casacuberta J.M."/>
            <person name="Vandepoele K."/>
            <person name="Reski R."/>
            <person name="Cuming A.C."/>
            <person name="Tuskan G.A."/>
            <person name="Maumus F."/>
            <person name="Salse J."/>
            <person name="Schmutz J."/>
            <person name="Rensing S.A."/>
        </authorList>
    </citation>
    <scope>NUCLEOTIDE SEQUENCE [LARGE SCALE GENOMIC DNA]</scope>
    <source>
        <strain evidence="2 3">cv. Gransden 2004</strain>
    </source>
</reference>
<dbReference type="AlphaFoldDB" id="A0A2K1IYT6"/>
<dbReference type="EnsemblPlants" id="Pp3c19_17508V3.1">
    <property type="protein sequence ID" value="PAC:32938368.CDS.1"/>
    <property type="gene ID" value="Pp3c19_17508"/>
</dbReference>
<evidence type="ECO:0000313" key="2">
    <source>
        <dbReference type="EnsemblPlants" id="PAC:32938368.CDS.1"/>
    </source>
</evidence>
<reference evidence="2" key="3">
    <citation type="submission" date="2020-12" db="UniProtKB">
        <authorList>
            <consortium name="EnsemblPlants"/>
        </authorList>
    </citation>
    <scope>IDENTIFICATION</scope>
</reference>
<dbReference type="Proteomes" id="UP000006727">
    <property type="component" value="Chromosome 19"/>
</dbReference>